<comment type="caution">
    <text evidence="2">The sequence shown here is derived from an EMBL/GenBank/DDBJ whole genome shotgun (WGS) entry which is preliminary data.</text>
</comment>
<dbReference type="GO" id="GO:0003677">
    <property type="term" value="F:DNA binding"/>
    <property type="evidence" value="ECO:0007669"/>
    <property type="project" value="UniProtKB-KW"/>
</dbReference>
<accession>A0ABP5B973</accession>
<keyword evidence="2" id="KW-0238">DNA-binding</keyword>
<protein>
    <submittedName>
        <fullName evidence="2">DNA-binding protein</fullName>
    </submittedName>
</protein>
<name>A0ABP5B973_9PSEU</name>
<evidence type="ECO:0000313" key="2">
    <source>
        <dbReference type="EMBL" id="GAA1937679.1"/>
    </source>
</evidence>
<sequence>MVDRTPRTRLEQLLFARHLSLGDFVREFPERAKEAGIHAHTSERTAKRWLRGDPGTPRAESCRVLQSWFDEPVEELLGPPKAEIASHRKSPRSEQDLIVNAARQSAEHAIESSSAIDPTALEHLHAAAGRAARAYYTTPPLEMLTELVQLRDTVYDQLDRTHKPRQQAELYLLAGQVCGLLSSVSWDLGHADVAEEQARAAHTYGNVVDHSSLQAWARALQVTVALWCRPRRAVSIAEGALETAPAGTARVRLHSVHARALALIGARDEAQAELDSAATELDRAGGDSFLDEIGGELAFDRSRAALCGGAAFVALGDGQRAESEASRALALFDQMPESQRWGAGMLGARVDLATARTLHGDLAGAQDALGPVFELEPARRTEAIAQRLHGLGRLLGATRYRGAVEAGHIGEEIEAFTASSLARVTARPALPSGN</sequence>
<dbReference type="RefSeq" id="WP_344412064.1">
    <property type="nucleotide sequence ID" value="NZ_BAAANN010000001.1"/>
</dbReference>
<evidence type="ECO:0000256" key="1">
    <source>
        <dbReference type="SAM" id="MobiDB-lite"/>
    </source>
</evidence>
<gene>
    <name evidence="2" type="ORF">GCM10009754_00890</name>
</gene>
<feature type="region of interest" description="Disordered" evidence="1">
    <location>
        <begin position="36"/>
        <end position="58"/>
    </location>
</feature>
<feature type="compositionally biased region" description="Basic and acidic residues" evidence="1">
    <location>
        <begin position="36"/>
        <end position="46"/>
    </location>
</feature>
<organism evidence="2 3">
    <name type="scientific">Amycolatopsis minnesotensis</name>
    <dbReference type="NCBI Taxonomy" id="337894"/>
    <lineage>
        <taxon>Bacteria</taxon>
        <taxon>Bacillati</taxon>
        <taxon>Actinomycetota</taxon>
        <taxon>Actinomycetes</taxon>
        <taxon>Pseudonocardiales</taxon>
        <taxon>Pseudonocardiaceae</taxon>
        <taxon>Amycolatopsis</taxon>
    </lineage>
</organism>
<dbReference type="EMBL" id="BAAANN010000001">
    <property type="protein sequence ID" value="GAA1937679.1"/>
    <property type="molecule type" value="Genomic_DNA"/>
</dbReference>
<reference evidence="3" key="1">
    <citation type="journal article" date="2019" name="Int. J. Syst. Evol. Microbiol.">
        <title>The Global Catalogue of Microorganisms (GCM) 10K type strain sequencing project: providing services to taxonomists for standard genome sequencing and annotation.</title>
        <authorList>
            <consortium name="The Broad Institute Genomics Platform"/>
            <consortium name="The Broad Institute Genome Sequencing Center for Infectious Disease"/>
            <person name="Wu L."/>
            <person name="Ma J."/>
        </authorList>
    </citation>
    <scope>NUCLEOTIDE SEQUENCE [LARGE SCALE GENOMIC DNA]</scope>
    <source>
        <strain evidence="3">JCM 14545</strain>
    </source>
</reference>
<evidence type="ECO:0000313" key="3">
    <source>
        <dbReference type="Proteomes" id="UP001501116"/>
    </source>
</evidence>
<keyword evidence="3" id="KW-1185">Reference proteome</keyword>
<proteinExistence type="predicted"/>
<dbReference type="Proteomes" id="UP001501116">
    <property type="component" value="Unassembled WGS sequence"/>
</dbReference>